<keyword evidence="3" id="KW-1185">Reference proteome</keyword>
<feature type="non-terminal residue" evidence="2">
    <location>
        <position position="1"/>
    </location>
</feature>
<organism evidence="2 3">
    <name type="scientific">Parelaphostrongylus tenuis</name>
    <name type="common">Meningeal worm</name>
    <dbReference type="NCBI Taxonomy" id="148309"/>
    <lineage>
        <taxon>Eukaryota</taxon>
        <taxon>Metazoa</taxon>
        <taxon>Ecdysozoa</taxon>
        <taxon>Nematoda</taxon>
        <taxon>Chromadorea</taxon>
        <taxon>Rhabditida</taxon>
        <taxon>Rhabditina</taxon>
        <taxon>Rhabditomorpha</taxon>
        <taxon>Strongyloidea</taxon>
        <taxon>Metastrongylidae</taxon>
        <taxon>Parelaphostrongylus</taxon>
    </lineage>
</organism>
<gene>
    <name evidence="2" type="ORF">KIN20_021482</name>
</gene>
<sequence length="50" mass="5626">RGKEVFASREENSDNPSGSSIEIDDPNTSSQQKYGLRETECRLYRSGVTM</sequence>
<protein>
    <submittedName>
        <fullName evidence="2">Uncharacterized protein</fullName>
    </submittedName>
</protein>
<evidence type="ECO:0000313" key="3">
    <source>
        <dbReference type="Proteomes" id="UP001196413"/>
    </source>
</evidence>
<feature type="compositionally biased region" description="Polar residues" evidence="1">
    <location>
        <begin position="14"/>
        <end position="33"/>
    </location>
</feature>
<reference evidence="2" key="1">
    <citation type="submission" date="2021-06" db="EMBL/GenBank/DDBJ databases">
        <title>Parelaphostrongylus tenuis whole genome reference sequence.</title>
        <authorList>
            <person name="Garwood T.J."/>
            <person name="Larsen P.A."/>
            <person name="Fountain-Jones N.M."/>
            <person name="Garbe J.R."/>
            <person name="Macchietto M.G."/>
            <person name="Kania S.A."/>
            <person name="Gerhold R.W."/>
            <person name="Richards J.E."/>
            <person name="Wolf T.M."/>
        </authorList>
    </citation>
    <scope>NUCLEOTIDE SEQUENCE</scope>
    <source>
        <strain evidence="2">MNPRO001-30</strain>
        <tissue evidence="2">Meninges</tissue>
    </source>
</reference>
<dbReference type="EMBL" id="JAHQIW010004361">
    <property type="protein sequence ID" value="KAJ1362071.1"/>
    <property type="molecule type" value="Genomic_DNA"/>
</dbReference>
<evidence type="ECO:0000313" key="2">
    <source>
        <dbReference type="EMBL" id="KAJ1362071.1"/>
    </source>
</evidence>
<comment type="caution">
    <text evidence="2">The sequence shown here is derived from an EMBL/GenBank/DDBJ whole genome shotgun (WGS) entry which is preliminary data.</text>
</comment>
<name>A0AAD5N752_PARTN</name>
<feature type="region of interest" description="Disordered" evidence="1">
    <location>
        <begin position="1"/>
        <end position="38"/>
    </location>
</feature>
<feature type="compositionally biased region" description="Basic and acidic residues" evidence="1">
    <location>
        <begin position="1"/>
        <end position="12"/>
    </location>
</feature>
<accession>A0AAD5N752</accession>
<evidence type="ECO:0000256" key="1">
    <source>
        <dbReference type="SAM" id="MobiDB-lite"/>
    </source>
</evidence>
<dbReference type="Proteomes" id="UP001196413">
    <property type="component" value="Unassembled WGS sequence"/>
</dbReference>
<proteinExistence type="predicted"/>
<dbReference type="AlphaFoldDB" id="A0AAD5N752"/>